<evidence type="ECO:0000256" key="9">
    <source>
        <dbReference type="ARBA" id="ARBA00022714"/>
    </source>
</evidence>
<keyword evidence="17" id="KW-0496">Mitochondrion</keyword>
<dbReference type="PANTHER" id="PTHR11921">
    <property type="entry name" value="SUCCINATE DEHYDROGENASE IRON-SULFUR PROTEIN"/>
    <property type="match status" value="1"/>
</dbReference>
<dbReference type="GO" id="GO:0031966">
    <property type="term" value="C:mitochondrial membrane"/>
    <property type="evidence" value="ECO:0000318"/>
    <property type="project" value="GO_Central"/>
</dbReference>
<dbReference type="GO" id="GO:0009055">
    <property type="term" value="F:electron transfer activity"/>
    <property type="evidence" value="ECO:0007669"/>
    <property type="project" value="InterPro"/>
</dbReference>
<evidence type="ECO:0000256" key="10">
    <source>
        <dbReference type="ARBA" id="ARBA00022723"/>
    </source>
</evidence>
<comment type="function">
    <text evidence="17">Iron-sulfur protein (IP) subunit of succinate dehydrogenase (SDH) that is involved in complex II of the mitochondrial electron transport chain and is responsible for transferring electrons from succinate to ubiquinone (coenzyme Q).</text>
</comment>
<evidence type="ECO:0000256" key="8">
    <source>
        <dbReference type="ARBA" id="ARBA00022532"/>
    </source>
</evidence>
<evidence type="ECO:0000256" key="3">
    <source>
        <dbReference type="ARBA" id="ARBA00009433"/>
    </source>
</evidence>
<dbReference type="NCBIfam" id="NF004616">
    <property type="entry name" value="PRK05950.1"/>
    <property type="match status" value="1"/>
</dbReference>
<keyword evidence="17" id="KW-0472">Membrane</keyword>
<dbReference type="InterPro" id="IPR009051">
    <property type="entry name" value="Helical_ferredxn"/>
</dbReference>
<keyword evidence="8" id="KW-0816">Tricarboxylic acid cycle</keyword>
<keyword evidence="17" id="KW-0999">Mitochondrion inner membrane</keyword>
<evidence type="ECO:0000256" key="2">
    <source>
        <dbReference type="ARBA" id="ARBA00004788"/>
    </source>
</evidence>
<evidence type="ECO:0000256" key="18">
    <source>
        <dbReference type="SAM" id="MobiDB-lite"/>
    </source>
</evidence>
<dbReference type="PROSITE" id="PS51085">
    <property type="entry name" value="2FE2S_FER_2"/>
    <property type="match status" value="1"/>
</dbReference>
<dbReference type="FunFam" id="1.10.1060.10:FF:000001">
    <property type="entry name" value="Succinate dehydrogenase iron-sulfur subunit SdhB"/>
    <property type="match status" value="1"/>
</dbReference>
<gene>
    <name evidence="21" type="primary">AUGUSTUS-3.0.2_14418</name>
    <name evidence="21" type="ORF">TcasGA2_TC014418</name>
</gene>
<evidence type="ECO:0000256" key="7">
    <source>
        <dbReference type="ARBA" id="ARBA00022485"/>
    </source>
</evidence>
<evidence type="ECO:0000256" key="12">
    <source>
        <dbReference type="ARBA" id="ARBA00023002"/>
    </source>
</evidence>
<dbReference type="SUPFAM" id="SSF46548">
    <property type="entry name" value="alpha-helical ferredoxin"/>
    <property type="match status" value="1"/>
</dbReference>
<keyword evidence="9 17" id="KW-0001">2Fe-2S</keyword>
<dbReference type="STRING" id="7070.D6WLV5"/>
<comment type="similarity">
    <text evidence="3 17">Belongs to the succinate dehydrogenase/fumarate reductase iron-sulfur protein family.</text>
</comment>
<evidence type="ECO:0000256" key="5">
    <source>
        <dbReference type="ARBA" id="ARBA00016766"/>
    </source>
</evidence>
<dbReference type="InterPro" id="IPR001041">
    <property type="entry name" value="2Fe-2S_ferredoxin-type"/>
</dbReference>
<evidence type="ECO:0000256" key="16">
    <source>
        <dbReference type="ARBA" id="ARBA00049220"/>
    </source>
</evidence>
<evidence type="ECO:0000256" key="11">
    <source>
        <dbReference type="ARBA" id="ARBA00022982"/>
    </source>
</evidence>
<dbReference type="GO" id="GO:0008177">
    <property type="term" value="F:succinate dehydrogenase (quinone) activity"/>
    <property type="evidence" value="ECO:0007669"/>
    <property type="project" value="UniProtKB-EC"/>
</dbReference>
<feature type="domain" description="2Fe-2S ferredoxin-type" evidence="19">
    <location>
        <begin position="55"/>
        <end position="140"/>
    </location>
</feature>
<comment type="cofactor">
    <cofactor evidence="17">
        <name>[3Fe-4S] cluster</name>
        <dbReference type="ChEBI" id="CHEBI:21137"/>
    </cofactor>
    <text evidence="17">Binds 1 [3Fe-4S] cluster.</text>
</comment>
<dbReference type="GO" id="GO:0046872">
    <property type="term" value="F:metal ion binding"/>
    <property type="evidence" value="ECO:0007669"/>
    <property type="project" value="UniProtKB-KW"/>
</dbReference>
<dbReference type="InterPro" id="IPR036010">
    <property type="entry name" value="2Fe-2S_ferredoxin-like_sf"/>
</dbReference>
<dbReference type="PhylomeDB" id="D6WLV5"/>
<reference evidence="21 22" key="2">
    <citation type="journal article" date="2010" name="Nucleic Acids Res.">
        <title>BeetleBase in 2010: revisions to provide comprehensive genomic information for Tribolium castaneum.</title>
        <authorList>
            <person name="Kim H.S."/>
            <person name="Murphy T."/>
            <person name="Xia J."/>
            <person name="Caragea D."/>
            <person name="Park Y."/>
            <person name="Beeman R.W."/>
            <person name="Lorenzen M.D."/>
            <person name="Butcher S."/>
            <person name="Manak J.R."/>
            <person name="Brown S.J."/>
        </authorList>
    </citation>
    <scope>GENOME REANNOTATION</scope>
    <source>
        <strain evidence="21 22">Georgia GA2</strain>
    </source>
</reference>
<dbReference type="EMBL" id="KQ971343">
    <property type="protein sequence ID" value="EFA04683.1"/>
    <property type="molecule type" value="Genomic_DNA"/>
</dbReference>
<dbReference type="FunFam" id="3.10.20.30:FF:000007">
    <property type="entry name" value="Succinate dehydrogenase [ubiquinone] iron-sulfur subunit, mitochondrial"/>
    <property type="match status" value="1"/>
</dbReference>
<evidence type="ECO:0000313" key="22">
    <source>
        <dbReference type="Proteomes" id="UP000007266"/>
    </source>
</evidence>
<keyword evidence="15 17" id="KW-0003">3Fe-4S</keyword>
<evidence type="ECO:0000256" key="6">
    <source>
        <dbReference type="ARBA" id="ARBA00022448"/>
    </source>
</evidence>
<keyword evidence="22" id="KW-1185">Reference proteome</keyword>
<dbReference type="PROSITE" id="PS00198">
    <property type="entry name" value="4FE4S_FER_1"/>
    <property type="match status" value="1"/>
</dbReference>
<dbReference type="InParanoid" id="D6WLV5"/>
<dbReference type="GO" id="GO:0051537">
    <property type="term" value="F:2 iron, 2 sulfur cluster binding"/>
    <property type="evidence" value="ECO:0007669"/>
    <property type="project" value="UniProtKB-KW"/>
</dbReference>
<dbReference type="InterPro" id="IPR025192">
    <property type="entry name" value="Succ_DH/fum_Rdtase_N"/>
</dbReference>
<dbReference type="InterPro" id="IPR050573">
    <property type="entry name" value="SDH/FRD_Iron-Sulfur"/>
</dbReference>
<dbReference type="GO" id="GO:0009060">
    <property type="term" value="P:aerobic respiration"/>
    <property type="evidence" value="ECO:0000318"/>
    <property type="project" value="GO_Central"/>
</dbReference>
<organism evidence="21 22">
    <name type="scientific">Tribolium castaneum</name>
    <name type="common">Red flour beetle</name>
    <dbReference type="NCBI Taxonomy" id="7070"/>
    <lineage>
        <taxon>Eukaryota</taxon>
        <taxon>Metazoa</taxon>
        <taxon>Ecdysozoa</taxon>
        <taxon>Arthropoda</taxon>
        <taxon>Hexapoda</taxon>
        <taxon>Insecta</taxon>
        <taxon>Pterygota</taxon>
        <taxon>Neoptera</taxon>
        <taxon>Endopterygota</taxon>
        <taxon>Coleoptera</taxon>
        <taxon>Polyphaga</taxon>
        <taxon>Cucujiformia</taxon>
        <taxon>Tenebrionidae</taxon>
        <taxon>Tenebrionidae incertae sedis</taxon>
        <taxon>Tribolium</taxon>
    </lineage>
</organism>
<dbReference type="InterPro" id="IPR006058">
    <property type="entry name" value="2Fe2S_fd_BS"/>
</dbReference>
<proteinExistence type="inferred from homology"/>
<sequence length="295" mass="33704">MSKIGKVILKNYGGHFGARFVTTSAHNFKQAQKKPAEKSAPPAPKSPRLKDFSIYRFTKESKKKPHMQKYTIDLNDCGPMILDALLKIKREQDSTITFRRSCREGVCGSCAMNINGRNALACTKRIEPKGDCKIYPLPHMYVVKDLVVDMTRFLDQHKRIKPYLIRNHDVAIGQKQYLQSLKDRDKLDGYIECILCACCSTSCPEYWWHGHGDNDFLGPAALLAVDRWIRDSRDEAAECRLATLRDYFSVYRCHSIFNCTSCCPKHLNPAKAIAHLRMRLAGKKQKEKPEMTGMV</sequence>
<comment type="catalytic activity">
    <reaction evidence="16">
        <text>a quinone + succinate = fumarate + a quinol</text>
        <dbReference type="Rhea" id="RHEA:40523"/>
        <dbReference type="ChEBI" id="CHEBI:24646"/>
        <dbReference type="ChEBI" id="CHEBI:29806"/>
        <dbReference type="ChEBI" id="CHEBI:30031"/>
        <dbReference type="ChEBI" id="CHEBI:132124"/>
        <dbReference type="EC" id="1.3.5.1"/>
    </reaction>
</comment>
<dbReference type="Gene3D" id="3.10.20.30">
    <property type="match status" value="1"/>
</dbReference>
<evidence type="ECO:0000259" key="19">
    <source>
        <dbReference type="PROSITE" id="PS51085"/>
    </source>
</evidence>
<keyword evidence="11" id="KW-0249">Electron transport</keyword>
<keyword evidence="14 17" id="KW-0411">Iron-sulfur</keyword>
<dbReference type="GO" id="GO:0051539">
    <property type="term" value="F:4 iron, 4 sulfur cluster binding"/>
    <property type="evidence" value="ECO:0007669"/>
    <property type="project" value="UniProtKB-KW"/>
</dbReference>
<dbReference type="EC" id="1.3.5.1" evidence="4 17"/>
<accession>D6WLV5</accession>
<protein>
    <recommendedName>
        <fullName evidence="5 17">Succinate dehydrogenase [ubiquinone] iron-sulfur subunit, mitochondrial</fullName>
        <ecNumber evidence="4 17">1.3.5.1</ecNumber>
    </recommendedName>
</protein>
<keyword evidence="10 17" id="KW-0479">Metal-binding</keyword>
<dbReference type="InterPro" id="IPR004489">
    <property type="entry name" value="Succ_DH/fum_Rdtase_Fe-S"/>
</dbReference>
<feature type="domain" description="4Fe-4S ferredoxin-type" evidence="20">
    <location>
        <begin position="183"/>
        <end position="213"/>
    </location>
</feature>
<dbReference type="InterPro" id="IPR017900">
    <property type="entry name" value="4Fe4S_Fe_S_CS"/>
</dbReference>
<evidence type="ECO:0000256" key="13">
    <source>
        <dbReference type="ARBA" id="ARBA00023004"/>
    </source>
</evidence>
<dbReference type="AlphaFoldDB" id="D6WLV5"/>
<evidence type="ECO:0000259" key="20">
    <source>
        <dbReference type="PROSITE" id="PS51379"/>
    </source>
</evidence>
<dbReference type="GO" id="GO:0051538">
    <property type="term" value="F:3 iron, 4 sulfur cluster binding"/>
    <property type="evidence" value="ECO:0007669"/>
    <property type="project" value="UniProtKB-KW"/>
</dbReference>
<reference evidence="21 22" key="1">
    <citation type="journal article" date="2008" name="Nature">
        <title>The genome of the model beetle and pest Tribolium castaneum.</title>
        <authorList>
            <consortium name="Tribolium Genome Sequencing Consortium"/>
            <person name="Richards S."/>
            <person name="Gibbs R.A."/>
            <person name="Weinstock G.M."/>
            <person name="Brown S.J."/>
            <person name="Denell R."/>
            <person name="Beeman R.W."/>
            <person name="Gibbs R."/>
            <person name="Beeman R.W."/>
            <person name="Brown S.J."/>
            <person name="Bucher G."/>
            <person name="Friedrich M."/>
            <person name="Grimmelikhuijzen C.J."/>
            <person name="Klingler M."/>
            <person name="Lorenzen M."/>
            <person name="Richards S."/>
            <person name="Roth S."/>
            <person name="Schroder R."/>
            <person name="Tautz D."/>
            <person name="Zdobnov E.M."/>
            <person name="Muzny D."/>
            <person name="Gibbs R.A."/>
            <person name="Weinstock G.M."/>
            <person name="Attaway T."/>
            <person name="Bell S."/>
            <person name="Buhay C.J."/>
            <person name="Chandrabose M.N."/>
            <person name="Chavez D."/>
            <person name="Clerk-Blankenburg K.P."/>
            <person name="Cree A."/>
            <person name="Dao M."/>
            <person name="Davis C."/>
            <person name="Chacko J."/>
            <person name="Dinh H."/>
            <person name="Dugan-Rocha S."/>
            <person name="Fowler G."/>
            <person name="Garner T.T."/>
            <person name="Garnes J."/>
            <person name="Gnirke A."/>
            <person name="Hawes A."/>
            <person name="Hernandez J."/>
            <person name="Hines S."/>
            <person name="Holder M."/>
            <person name="Hume J."/>
            <person name="Jhangiani S.N."/>
            <person name="Joshi V."/>
            <person name="Khan Z.M."/>
            <person name="Jackson L."/>
            <person name="Kovar C."/>
            <person name="Kowis A."/>
            <person name="Lee S."/>
            <person name="Lewis L.R."/>
            <person name="Margolis J."/>
            <person name="Morgan M."/>
            <person name="Nazareth L.V."/>
            <person name="Nguyen N."/>
            <person name="Okwuonu G."/>
            <person name="Parker D."/>
            <person name="Richards S."/>
            <person name="Ruiz S.J."/>
            <person name="Santibanez J."/>
            <person name="Savard J."/>
            <person name="Scherer S.E."/>
            <person name="Schneider B."/>
            <person name="Sodergren E."/>
            <person name="Tautz D."/>
            <person name="Vattahil S."/>
            <person name="Villasana D."/>
            <person name="White C.S."/>
            <person name="Wright R."/>
            <person name="Park Y."/>
            <person name="Beeman R.W."/>
            <person name="Lord J."/>
            <person name="Oppert B."/>
            <person name="Lorenzen M."/>
            <person name="Brown S."/>
            <person name="Wang L."/>
            <person name="Savard J."/>
            <person name="Tautz D."/>
            <person name="Richards S."/>
            <person name="Weinstock G."/>
            <person name="Gibbs R.A."/>
            <person name="Liu Y."/>
            <person name="Worley K."/>
            <person name="Weinstock G."/>
            <person name="Elsik C.G."/>
            <person name="Reese J.T."/>
            <person name="Elhaik E."/>
            <person name="Landan G."/>
            <person name="Graur D."/>
            <person name="Arensburger P."/>
            <person name="Atkinson P."/>
            <person name="Beeman R.W."/>
            <person name="Beidler J."/>
            <person name="Brown S.J."/>
            <person name="Demuth J.P."/>
            <person name="Drury D.W."/>
            <person name="Du Y.Z."/>
            <person name="Fujiwara H."/>
            <person name="Lorenzen M."/>
            <person name="Maselli V."/>
            <person name="Osanai M."/>
            <person name="Park Y."/>
            <person name="Robertson H.M."/>
            <person name="Tu Z."/>
            <person name="Wang J.J."/>
            <person name="Wang S."/>
            <person name="Richards S."/>
            <person name="Song H."/>
            <person name="Zhang L."/>
            <person name="Sodergren E."/>
            <person name="Werner D."/>
            <person name="Stanke M."/>
            <person name="Morgenstern B."/>
            <person name="Solovyev V."/>
            <person name="Kosarev P."/>
            <person name="Brown G."/>
            <person name="Chen H.C."/>
            <person name="Ermolaeva O."/>
            <person name="Hlavina W."/>
            <person name="Kapustin Y."/>
            <person name="Kiryutin B."/>
            <person name="Kitts P."/>
            <person name="Maglott D."/>
            <person name="Pruitt K."/>
            <person name="Sapojnikov V."/>
            <person name="Souvorov A."/>
            <person name="Mackey A.J."/>
            <person name="Waterhouse R.M."/>
            <person name="Wyder S."/>
            <person name="Zdobnov E.M."/>
            <person name="Zdobnov E.M."/>
            <person name="Wyder S."/>
            <person name="Kriventseva E.V."/>
            <person name="Kadowaki T."/>
            <person name="Bork P."/>
            <person name="Aranda M."/>
            <person name="Bao R."/>
            <person name="Beermann A."/>
            <person name="Berns N."/>
            <person name="Bolognesi R."/>
            <person name="Bonneton F."/>
            <person name="Bopp D."/>
            <person name="Brown S.J."/>
            <person name="Bucher G."/>
            <person name="Butts T."/>
            <person name="Chaumot A."/>
            <person name="Denell R.E."/>
            <person name="Ferrier D.E."/>
            <person name="Friedrich M."/>
            <person name="Gordon C.M."/>
            <person name="Jindra M."/>
            <person name="Klingler M."/>
            <person name="Lan Q."/>
            <person name="Lattorff H.M."/>
            <person name="Laudet V."/>
            <person name="von Levetsow C."/>
            <person name="Liu Z."/>
            <person name="Lutz R."/>
            <person name="Lynch J.A."/>
            <person name="da Fonseca R.N."/>
            <person name="Posnien N."/>
            <person name="Reuter R."/>
            <person name="Roth S."/>
            <person name="Savard J."/>
            <person name="Schinko J.B."/>
            <person name="Schmitt C."/>
            <person name="Schoppmeier M."/>
            <person name="Schroder R."/>
            <person name="Shippy T.D."/>
            <person name="Simonnet F."/>
            <person name="Marques-Souza H."/>
            <person name="Tautz D."/>
            <person name="Tomoyasu Y."/>
            <person name="Trauner J."/>
            <person name="Van der Zee M."/>
            <person name="Vervoort M."/>
            <person name="Wittkopp N."/>
            <person name="Wimmer E.A."/>
            <person name="Yang X."/>
            <person name="Jones A.K."/>
            <person name="Sattelle D.B."/>
            <person name="Ebert P.R."/>
            <person name="Nelson D."/>
            <person name="Scott J.G."/>
            <person name="Beeman R.W."/>
            <person name="Muthukrishnan S."/>
            <person name="Kramer K.J."/>
            <person name="Arakane Y."/>
            <person name="Beeman R.W."/>
            <person name="Zhu Q."/>
            <person name="Hogenkamp D."/>
            <person name="Dixit R."/>
            <person name="Oppert B."/>
            <person name="Jiang H."/>
            <person name="Zou Z."/>
            <person name="Marshall J."/>
            <person name="Elpidina E."/>
            <person name="Vinokurov K."/>
            <person name="Oppert C."/>
            <person name="Zou Z."/>
            <person name="Evans J."/>
            <person name="Lu Z."/>
            <person name="Zhao P."/>
            <person name="Sumathipala N."/>
            <person name="Altincicek B."/>
            <person name="Vilcinskas A."/>
            <person name="Williams M."/>
            <person name="Hultmark D."/>
            <person name="Hetru C."/>
            <person name="Jiang H."/>
            <person name="Grimmelikhuijzen C.J."/>
            <person name="Hauser F."/>
            <person name="Cazzamali G."/>
            <person name="Williamson M."/>
            <person name="Park Y."/>
            <person name="Li B."/>
            <person name="Tanaka Y."/>
            <person name="Predel R."/>
            <person name="Neupert S."/>
            <person name="Schachtner J."/>
            <person name="Verleyen P."/>
            <person name="Raible F."/>
            <person name="Bork P."/>
            <person name="Friedrich M."/>
            <person name="Walden K.K."/>
            <person name="Robertson H.M."/>
            <person name="Angeli S."/>
            <person name="Foret S."/>
            <person name="Bucher G."/>
            <person name="Schuetz S."/>
            <person name="Maleszka R."/>
            <person name="Wimmer E.A."/>
            <person name="Beeman R.W."/>
            <person name="Lorenzen M."/>
            <person name="Tomoyasu Y."/>
            <person name="Miller S.C."/>
            <person name="Grossmann D."/>
            <person name="Bucher G."/>
        </authorList>
    </citation>
    <scope>NUCLEOTIDE SEQUENCE [LARGE SCALE GENOMIC DNA]</scope>
    <source>
        <strain evidence="21 22">Georgia GA2</strain>
    </source>
</reference>
<comment type="cofactor">
    <cofactor evidence="17">
        <name>[4Fe-4S] cluster</name>
        <dbReference type="ChEBI" id="CHEBI:49883"/>
    </cofactor>
    <text evidence="17">Binds 1 [4Fe-4S] cluster.</text>
</comment>
<evidence type="ECO:0000256" key="14">
    <source>
        <dbReference type="ARBA" id="ARBA00023014"/>
    </source>
</evidence>
<dbReference type="InterPro" id="IPR017896">
    <property type="entry name" value="4Fe4S_Fe-S-bd"/>
</dbReference>
<dbReference type="NCBIfam" id="TIGR00384">
    <property type="entry name" value="dhsB"/>
    <property type="match status" value="1"/>
</dbReference>
<evidence type="ECO:0000256" key="15">
    <source>
        <dbReference type="ARBA" id="ARBA00023291"/>
    </source>
</evidence>
<name>D6WLV5_TRICA</name>
<dbReference type="KEGG" id="tca:663097"/>
<dbReference type="PROSITE" id="PS00197">
    <property type="entry name" value="2FE2S_FER_1"/>
    <property type="match status" value="1"/>
</dbReference>
<dbReference type="InterPro" id="IPR012675">
    <property type="entry name" value="Beta-grasp_dom_sf"/>
</dbReference>
<comment type="cofactor">
    <cofactor evidence="17">
        <name>[2Fe-2S] cluster</name>
        <dbReference type="ChEBI" id="CHEBI:190135"/>
    </cofactor>
    <text evidence="17">Binds 1 [2Fe-2S] cluster.</text>
</comment>
<dbReference type="PANTHER" id="PTHR11921:SF29">
    <property type="entry name" value="SUCCINATE DEHYDROGENASE [UBIQUINONE] IRON-SULFUR SUBUNIT, MITOCHONDRIAL"/>
    <property type="match status" value="1"/>
</dbReference>
<keyword evidence="12" id="KW-0560">Oxidoreductase</keyword>
<comment type="subcellular location">
    <subcellularLocation>
        <location evidence="1 17">Mitochondrion inner membrane</location>
        <topology evidence="1 17">Peripheral membrane protein</topology>
        <orientation evidence="1 17">Matrix side</orientation>
    </subcellularLocation>
</comment>
<dbReference type="OMA" id="WWNGRRF"/>
<evidence type="ECO:0000256" key="4">
    <source>
        <dbReference type="ARBA" id="ARBA00012792"/>
    </source>
</evidence>
<dbReference type="GO" id="GO:0022904">
    <property type="term" value="P:respiratory electron transport chain"/>
    <property type="evidence" value="ECO:0000318"/>
    <property type="project" value="GO_Central"/>
</dbReference>
<dbReference type="Pfam" id="PF13085">
    <property type="entry name" value="Fer2_3"/>
    <property type="match status" value="1"/>
</dbReference>
<dbReference type="eggNOG" id="KOG3049">
    <property type="taxonomic scope" value="Eukaryota"/>
</dbReference>
<keyword evidence="6" id="KW-0813">Transport</keyword>
<dbReference type="GO" id="GO:0005743">
    <property type="term" value="C:mitochondrial inner membrane"/>
    <property type="evidence" value="ECO:0007669"/>
    <property type="project" value="UniProtKB-SubCell"/>
</dbReference>
<dbReference type="SUPFAM" id="SSF54292">
    <property type="entry name" value="2Fe-2S ferredoxin-like"/>
    <property type="match status" value="1"/>
</dbReference>
<dbReference type="PROSITE" id="PS51379">
    <property type="entry name" value="4FE4S_FER_2"/>
    <property type="match status" value="1"/>
</dbReference>
<dbReference type="Proteomes" id="UP000007266">
    <property type="component" value="Linkage group 5"/>
</dbReference>
<dbReference type="GO" id="GO:0006099">
    <property type="term" value="P:tricarboxylic acid cycle"/>
    <property type="evidence" value="ECO:0007669"/>
    <property type="project" value="UniProtKB-UniPathway"/>
</dbReference>
<evidence type="ECO:0000313" key="21">
    <source>
        <dbReference type="EMBL" id="EFA04683.1"/>
    </source>
</evidence>
<dbReference type="Gene3D" id="1.10.1060.10">
    <property type="entry name" value="Alpha-helical ferredoxin"/>
    <property type="match status" value="1"/>
</dbReference>
<dbReference type="HOGENOM" id="CLU_044838_0_1_1"/>
<evidence type="ECO:0000256" key="1">
    <source>
        <dbReference type="ARBA" id="ARBA00004443"/>
    </source>
</evidence>
<dbReference type="UniPathway" id="UPA00223">
    <property type="reaction ID" value="UER01006"/>
</dbReference>
<keyword evidence="7 17" id="KW-0004">4Fe-4S</keyword>
<comment type="pathway">
    <text evidence="2 17">Carbohydrate metabolism; tricarboxylic acid cycle; fumarate from succinate (eukaryal route): step 1/1.</text>
</comment>
<dbReference type="Pfam" id="PF13183">
    <property type="entry name" value="Fer4_8"/>
    <property type="match status" value="1"/>
</dbReference>
<dbReference type="OrthoDB" id="1696654at2759"/>
<dbReference type="CDD" id="cd00207">
    <property type="entry name" value="fer2"/>
    <property type="match status" value="1"/>
</dbReference>
<keyword evidence="13 17" id="KW-0408">Iron</keyword>
<feature type="region of interest" description="Disordered" evidence="18">
    <location>
        <begin position="27"/>
        <end position="49"/>
    </location>
</feature>
<evidence type="ECO:0000256" key="17">
    <source>
        <dbReference type="RuleBase" id="RU361237"/>
    </source>
</evidence>